<dbReference type="InterPro" id="IPR003356">
    <property type="entry name" value="DNA_methylase_A-5"/>
</dbReference>
<sequence length="732" mass="84159">MVGEKTMLAQTPKEIVNILINVYKTLNKYSIQMFETWSKNLNIEKFPTAISLEKNKKNKGMAKELFINDTVTLFITRLLFLRLLKELGYINESIVNDLTYNIELNKNGNPFINKSISKELNDLNKLPYIDFERFLFERKDAWDEDVTMAINTLYNIPVSKIDEEILGDVYQYFLNANKRKHFGEYYTPRSVVDYIVNETILNGEPIEGDILDPSCGFGTFLTEAVRKTNNSENFKINELVGFDINNFAVTLTRFFLIWTMLKEGEFDGNIENVSILNTNSLEKNASETQITLFENNQFEKTNENNHYRDEKRYKYIVGNPPYIRAERLKNGKQLKAMWGNVWGQNGDTAIVFLYRILKEWIEKNGKVGLVLSGGISNSTAAESIRNILAEEVTIKQIIWLEFSPKIWDASAIPMILIIENKKPNDYDIIKTAVPSEWPSSEIEFQSFYYKDYFSMSVNPSKYILPLLETNDIPILEKLDYSETLGEHIQFKYGIQRGSKAKIFKDANSPNSVKVVDGKSMFIAGKGPSIGWVDIDKVQKKSLWNNRVNLDNGYIALPGIILAPTAVYVEDASIAALDTSIVATHENKNFLKAATAYLNSNIIRYLSLISLRAGVMEGSHRLHMYPRTVEKLPFPYSECIVKKLAKLYDKLSESSLSYNQPHDKVTFMEIIEEIDNVVAKQIGLCKKELNQIKKRLSQKPLDSLIPRYPWMKASERIPNGYEKDRYKIQEGEK</sequence>
<dbReference type="InterPro" id="IPR029063">
    <property type="entry name" value="SAM-dependent_MTases_sf"/>
</dbReference>
<dbReference type="PANTHER" id="PTHR33841:SF1">
    <property type="entry name" value="DNA METHYLTRANSFERASE A"/>
    <property type="match status" value="1"/>
</dbReference>
<dbReference type="RefSeq" id="WP_093041351.1">
    <property type="nucleotide sequence ID" value="NZ_FNQR01000001.1"/>
</dbReference>
<dbReference type="EMBL" id="FNQR01000001">
    <property type="protein sequence ID" value="SDZ79761.1"/>
    <property type="molecule type" value="Genomic_DNA"/>
</dbReference>
<keyword evidence="8" id="KW-1185">Reference proteome</keyword>
<dbReference type="STRING" id="571932.SAMN05421743_101238"/>
<organism evidence="7 8">
    <name type="scientific">Thalassobacillus cyri</name>
    <dbReference type="NCBI Taxonomy" id="571932"/>
    <lineage>
        <taxon>Bacteria</taxon>
        <taxon>Bacillati</taxon>
        <taxon>Bacillota</taxon>
        <taxon>Bacilli</taxon>
        <taxon>Bacillales</taxon>
        <taxon>Bacillaceae</taxon>
        <taxon>Thalassobacillus</taxon>
    </lineage>
</organism>
<dbReference type="Pfam" id="PF02384">
    <property type="entry name" value="N6_Mtase"/>
    <property type="match status" value="1"/>
</dbReference>
<reference evidence="7 8" key="1">
    <citation type="submission" date="2016-10" db="EMBL/GenBank/DDBJ databases">
        <authorList>
            <person name="de Groot N.N."/>
        </authorList>
    </citation>
    <scope>NUCLEOTIDE SEQUENCE [LARGE SCALE GENOMIC DNA]</scope>
    <source>
        <strain evidence="7 8">CCM7597</strain>
    </source>
</reference>
<keyword evidence="3" id="KW-0808">Transferase</keyword>
<dbReference type="InterPro" id="IPR050953">
    <property type="entry name" value="N4_N6_ade-DNA_methylase"/>
</dbReference>
<dbReference type="OrthoDB" id="32195at2"/>
<keyword evidence="4" id="KW-0680">Restriction system</keyword>
<dbReference type="PANTHER" id="PTHR33841">
    <property type="entry name" value="DNA METHYLTRANSFERASE YEEA-RELATED"/>
    <property type="match status" value="1"/>
</dbReference>
<keyword evidence="2 7" id="KW-0489">Methyltransferase</keyword>
<comment type="catalytic activity">
    <reaction evidence="5">
        <text>a 2'-deoxyadenosine in DNA + S-adenosyl-L-methionine = an N(6)-methyl-2'-deoxyadenosine in DNA + S-adenosyl-L-homocysteine + H(+)</text>
        <dbReference type="Rhea" id="RHEA:15197"/>
        <dbReference type="Rhea" id="RHEA-COMP:12418"/>
        <dbReference type="Rhea" id="RHEA-COMP:12419"/>
        <dbReference type="ChEBI" id="CHEBI:15378"/>
        <dbReference type="ChEBI" id="CHEBI:57856"/>
        <dbReference type="ChEBI" id="CHEBI:59789"/>
        <dbReference type="ChEBI" id="CHEBI:90615"/>
        <dbReference type="ChEBI" id="CHEBI:90616"/>
        <dbReference type="EC" id="2.1.1.72"/>
    </reaction>
</comment>
<feature type="domain" description="DNA methylase adenine-specific" evidence="6">
    <location>
        <begin position="163"/>
        <end position="423"/>
    </location>
</feature>
<dbReference type="GO" id="GO:0032259">
    <property type="term" value="P:methylation"/>
    <property type="evidence" value="ECO:0007669"/>
    <property type="project" value="UniProtKB-KW"/>
</dbReference>
<dbReference type="GO" id="GO:0009007">
    <property type="term" value="F:site-specific DNA-methyltransferase (adenine-specific) activity"/>
    <property type="evidence" value="ECO:0007669"/>
    <property type="project" value="UniProtKB-EC"/>
</dbReference>
<dbReference type="PRINTS" id="PR00507">
    <property type="entry name" value="N12N6MTFRASE"/>
</dbReference>
<protein>
    <recommendedName>
        <fullName evidence="1">site-specific DNA-methyltransferase (adenine-specific)</fullName>
        <ecNumber evidence="1">2.1.1.72</ecNumber>
    </recommendedName>
</protein>
<dbReference type="Gene3D" id="3.40.50.150">
    <property type="entry name" value="Vaccinia Virus protein VP39"/>
    <property type="match status" value="1"/>
</dbReference>
<evidence type="ECO:0000259" key="6">
    <source>
        <dbReference type="Pfam" id="PF02384"/>
    </source>
</evidence>
<evidence type="ECO:0000256" key="3">
    <source>
        <dbReference type="ARBA" id="ARBA00022679"/>
    </source>
</evidence>
<dbReference type="SUPFAM" id="SSF53335">
    <property type="entry name" value="S-adenosyl-L-methionine-dependent methyltransferases"/>
    <property type="match status" value="1"/>
</dbReference>
<name>A0A1H3VYJ7_9BACI</name>
<evidence type="ECO:0000256" key="5">
    <source>
        <dbReference type="ARBA" id="ARBA00047942"/>
    </source>
</evidence>
<dbReference type="EC" id="2.1.1.72" evidence="1"/>
<dbReference type="AlphaFoldDB" id="A0A1H3VYJ7"/>
<dbReference type="InterPro" id="IPR002052">
    <property type="entry name" value="DNA_methylase_N6_adenine_CS"/>
</dbReference>
<evidence type="ECO:0000256" key="4">
    <source>
        <dbReference type="ARBA" id="ARBA00022747"/>
    </source>
</evidence>
<evidence type="ECO:0000313" key="8">
    <source>
        <dbReference type="Proteomes" id="UP000198584"/>
    </source>
</evidence>
<accession>A0A1H3VYJ7</accession>
<gene>
    <name evidence="7" type="ORF">SAMN05421743_101238</name>
</gene>
<dbReference type="GO" id="GO:0008170">
    <property type="term" value="F:N-methyltransferase activity"/>
    <property type="evidence" value="ECO:0007669"/>
    <property type="project" value="InterPro"/>
</dbReference>
<evidence type="ECO:0000256" key="1">
    <source>
        <dbReference type="ARBA" id="ARBA00011900"/>
    </source>
</evidence>
<proteinExistence type="predicted"/>
<evidence type="ECO:0000256" key="2">
    <source>
        <dbReference type="ARBA" id="ARBA00022603"/>
    </source>
</evidence>
<dbReference type="GO" id="GO:0003677">
    <property type="term" value="F:DNA binding"/>
    <property type="evidence" value="ECO:0007669"/>
    <property type="project" value="InterPro"/>
</dbReference>
<dbReference type="GO" id="GO:0009307">
    <property type="term" value="P:DNA restriction-modification system"/>
    <property type="evidence" value="ECO:0007669"/>
    <property type="project" value="UniProtKB-KW"/>
</dbReference>
<dbReference type="Proteomes" id="UP000198584">
    <property type="component" value="Unassembled WGS sequence"/>
</dbReference>
<dbReference type="PROSITE" id="PS00092">
    <property type="entry name" value="N6_MTASE"/>
    <property type="match status" value="1"/>
</dbReference>
<evidence type="ECO:0000313" key="7">
    <source>
        <dbReference type="EMBL" id="SDZ79761.1"/>
    </source>
</evidence>